<comment type="caution">
    <text evidence="9">The sequence shown here is derived from an EMBL/GenBank/DDBJ whole genome shotgun (WGS) entry which is preliminary data.</text>
</comment>
<feature type="transmembrane region" description="Helical" evidence="8">
    <location>
        <begin position="6"/>
        <end position="27"/>
    </location>
</feature>
<keyword evidence="4 8" id="KW-1133">Transmembrane helix</keyword>
<keyword evidence="2 8" id="KW-1003">Cell membrane</keyword>
<dbReference type="RefSeq" id="WP_108975332.1">
    <property type="nucleotide sequence ID" value="NZ_BFBB01000003.1"/>
</dbReference>
<feature type="transmembrane region" description="Helical" evidence="8">
    <location>
        <begin position="39"/>
        <end position="58"/>
    </location>
</feature>
<proteinExistence type="inferred from homology"/>
<keyword evidence="3 8" id="KW-0812">Transmembrane</keyword>
<keyword evidence="10" id="KW-1185">Reference proteome</keyword>
<feature type="transmembrane region" description="Helical" evidence="8">
    <location>
        <begin position="70"/>
        <end position="89"/>
    </location>
</feature>
<dbReference type="Pfam" id="PF02659">
    <property type="entry name" value="Mntp"/>
    <property type="match status" value="1"/>
</dbReference>
<dbReference type="PANTHER" id="PTHR35529:SF1">
    <property type="entry name" value="MANGANESE EFFLUX PUMP MNTP-RELATED"/>
    <property type="match status" value="1"/>
</dbReference>
<dbReference type="AlphaFoldDB" id="A0A2P2DZD1"/>
<keyword evidence="7 8" id="KW-0464">Manganese</keyword>
<dbReference type="GO" id="GO:0005886">
    <property type="term" value="C:plasma membrane"/>
    <property type="evidence" value="ECO:0007669"/>
    <property type="project" value="UniProtKB-SubCell"/>
</dbReference>
<organism evidence="9 10">
    <name type="scientific">Leptospira ryugenii</name>
    <dbReference type="NCBI Taxonomy" id="1917863"/>
    <lineage>
        <taxon>Bacteria</taxon>
        <taxon>Pseudomonadati</taxon>
        <taxon>Spirochaetota</taxon>
        <taxon>Spirochaetia</taxon>
        <taxon>Leptospirales</taxon>
        <taxon>Leptospiraceae</taxon>
        <taxon>Leptospira</taxon>
    </lineage>
</organism>
<dbReference type="InterPro" id="IPR022929">
    <property type="entry name" value="Put_MntP"/>
</dbReference>
<accession>A0A2P2DZD1</accession>
<dbReference type="InterPro" id="IPR003810">
    <property type="entry name" value="Mntp/YtaF"/>
</dbReference>
<feature type="transmembrane region" description="Helical" evidence="8">
    <location>
        <begin position="109"/>
        <end position="131"/>
    </location>
</feature>
<dbReference type="HAMAP" id="MF_01521">
    <property type="entry name" value="MntP_pump"/>
    <property type="match status" value="1"/>
</dbReference>
<evidence type="ECO:0000256" key="2">
    <source>
        <dbReference type="ARBA" id="ARBA00022475"/>
    </source>
</evidence>
<gene>
    <name evidence="8" type="primary">mntP</name>
    <name evidence="9" type="ORF">LPTSP4_15010</name>
</gene>
<evidence type="ECO:0000256" key="4">
    <source>
        <dbReference type="ARBA" id="ARBA00022989"/>
    </source>
</evidence>
<protein>
    <recommendedName>
        <fullName evidence="8">Putative manganese efflux pump MntP</fullName>
    </recommendedName>
</protein>
<keyword evidence="6 8" id="KW-0472">Membrane</keyword>
<feature type="transmembrane region" description="Helical" evidence="8">
    <location>
        <begin position="137"/>
        <end position="158"/>
    </location>
</feature>
<evidence type="ECO:0000256" key="5">
    <source>
        <dbReference type="ARBA" id="ARBA00023065"/>
    </source>
</evidence>
<evidence type="ECO:0000256" key="8">
    <source>
        <dbReference type="HAMAP-Rule" id="MF_01521"/>
    </source>
</evidence>
<dbReference type="PANTHER" id="PTHR35529">
    <property type="entry name" value="MANGANESE EFFLUX PUMP MNTP-RELATED"/>
    <property type="match status" value="1"/>
</dbReference>
<evidence type="ECO:0000313" key="9">
    <source>
        <dbReference type="EMBL" id="GBF49980.1"/>
    </source>
</evidence>
<evidence type="ECO:0000256" key="1">
    <source>
        <dbReference type="ARBA" id="ARBA00022448"/>
    </source>
</evidence>
<comment type="subcellular location">
    <subcellularLocation>
        <location evidence="8">Cell membrane</location>
        <topology evidence="8">Multi-pass membrane protein</topology>
    </subcellularLocation>
</comment>
<keyword evidence="5 8" id="KW-0406">Ion transport</keyword>
<comment type="function">
    <text evidence="8">Probably functions as a manganese efflux pump.</text>
</comment>
<evidence type="ECO:0000256" key="6">
    <source>
        <dbReference type="ARBA" id="ARBA00023136"/>
    </source>
</evidence>
<reference evidence="9 10" key="1">
    <citation type="submission" date="2018-02" db="EMBL/GenBank/DDBJ databases">
        <title>Novel Leptospira species isolated from soil and water in Japan.</title>
        <authorList>
            <person name="Nakao R."/>
            <person name="Masuzawa T."/>
        </authorList>
    </citation>
    <scope>NUCLEOTIDE SEQUENCE [LARGE SCALE GENOMIC DNA]</scope>
    <source>
        <strain evidence="9 10">YH101</strain>
    </source>
</reference>
<evidence type="ECO:0000256" key="7">
    <source>
        <dbReference type="ARBA" id="ARBA00023211"/>
    </source>
</evidence>
<evidence type="ECO:0000256" key="3">
    <source>
        <dbReference type="ARBA" id="ARBA00022692"/>
    </source>
</evidence>
<dbReference type="OrthoDB" id="9811590at2"/>
<sequence length="188" mass="20534">MGLFELLLVSIGLSMDAFAVAVSEGLAFRIFDTKRALHISLSFGCFQGLMPVIGYSLGSVVSESLEAYDHWLICFILWGIGLKMLRDAFTVEPTAKPLSKHSISLKKLLILSFAVSVDAFAIGGTFALMQIEILSSSLIIATTTFLFSFLGLYLGFFTGNKIKRWAEGLGAMLLLGIGAKVLWEHLMK</sequence>
<dbReference type="EMBL" id="BFBB01000003">
    <property type="protein sequence ID" value="GBF49980.1"/>
    <property type="molecule type" value="Genomic_DNA"/>
</dbReference>
<comment type="similarity">
    <text evidence="8">Belongs to the MntP (TC 9.B.29) family.</text>
</comment>
<dbReference type="GO" id="GO:0005384">
    <property type="term" value="F:manganese ion transmembrane transporter activity"/>
    <property type="evidence" value="ECO:0007669"/>
    <property type="project" value="UniProtKB-UniRule"/>
</dbReference>
<feature type="transmembrane region" description="Helical" evidence="8">
    <location>
        <begin position="165"/>
        <end position="183"/>
    </location>
</feature>
<name>A0A2P2DZD1_9LEPT</name>
<dbReference type="Proteomes" id="UP000245133">
    <property type="component" value="Unassembled WGS sequence"/>
</dbReference>
<keyword evidence="1 8" id="KW-0813">Transport</keyword>
<evidence type="ECO:0000313" key="10">
    <source>
        <dbReference type="Proteomes" id="UP000245133"/>
    </source>
</evidence>